<dbReference type="EMBL" id="FN595228">
    <property type="protein sequence ID" value="CBI20078.3"/>
    <property type="molecule type" value="Genomic_DNA"/>
</dbReference>
<protein>
    <submittedName>
        <fullName evidence="1">Uncharacterized protein</fullName>
    </submittedName>
</protein>
<dbReference type="PaxDb" id="29760-VIT_12s0055g01290.t01"/>
<evidence type="ECO:0000313" key="1">
    <source>
        <dbReference type="EMBL" id="CBI20078.3"/>
    </source>
</evidence>
<keyword evidence="2" id="KW-1185">Reference proteome</keyword>
<organism evidence="1 2">
    <name type="scientific">Vitis vinifera</name>
    <name type="common">Grape</name>
    <dbReference type="NCBI Taxonomy" id="29760"/>
    <lineage>
        <taxon>Eukaryota</taxon>
        <taxon>Viridiplantae</taxon>
        <taxon>Streptophyta</taxon>
        <taxon>Embryophyta</taxon>
        <taxon>Tracheophyta</taxon>
        <taxon>Spermatophyta</taxon>
        <taxon>Magnoliopsida</taxon>
        <taxon>eudicotyledons</taxon>
        <taxon>Gunneridae</taxon>
        <taxon>Pentapetalae</taxon>
        <taxon>rosids</taxon>
        <taxon>Vitales</taxon>
        <taxon>Vitaceae</taxon>
        <taxon>Viteae</taxon>
        <taxon>Vitis</taxon>
    </lineage>
</organism>
<name>D7ST72_VITVI</name>
<dbReference type="InParanoid" id="D7ST72"/>
<proteinExistence type="predicted"/>
<accession>D7ST72</accession>
<dbReference type="Proteomes" id="UP000009183">
    <property type="component" value="Chromosome 12"/>
</dbReference>
<sequence>MLWYYWVACSNTQLFLDEEDAVGQCNAEVVKTILHSCRRREAFSFQKLSNL</sequence>
<gene>
    <name evidence="1" type="ordered locus">VIT_12s0055g01290</name>
</gene>
<dbReference type="AlphaFoldDB" id="D7ST72"/>
<dbReference type="HOGENOM" id="CLU_3110310_0_0_1"/>
<reference evidence="2" key="1">
    <citation type="journal article" date="2007" name="Nature">
        <title>The grapevine genome sequence suggests ancestral hexaploidization in major angiosperm phyla.</title>
        <authorList>
            <consortium name="The French-Italian Public Consortium for Grapevine Genome Characterization."/>
            <person name="Jaillon O."/>
            <person name="Aury J.-M."/>
            <person name="Noel B."/>
            <person name="Policriti A."/>
            <person name="Clepet C."/>
            <person name="Casagrande A."/>
            <person name="Choisne N."/>
            <person name="Aubourg S."/>
            <person name="Vitulo N."/>
            <person name="Jubin C."/>
            <person name="Vezzi A."/>
            <person name="Legeai F."/>
            <person name="Hugueney P."/>
            <person name="Dasilva C."/>
            <person name="Horner D."/>
            <person name="Mica E."/>
            <person name="Jublot D."/>
            <person name="Poulain J."/>
            <person name="Bruyere C."/>
            <person name="Billault A."/>
            <person name="Segurens B."/>
            <person name="Gouyvenoux M."/>
            <person name="Ugarte E."/>
            <person name="Cattonaro F."/>
            <person name="Anthouard V."/>
            <person name="Vico V."/>
            <person name="Del Fabbro C."/>
            <person name="Alaux M."/>
            <person name="Di Gaspero G."/>
            <person name="Dumas V."/>
            <person name="Felice N."/>
            <person name="Paillard S."/>
            <person name="Juman I."/>
            <person name="Moroldo M."/>
            <person name="Scalabrin S."/>
            <person name="Canaguier A."/>
            <person name="Le Clainche I."/>
            <person name="Malacrida G."/>
            <person name="Durand E."/>
            <person name="Pesole G."/>
            <person name="Laucou V."/>
            <person name="Chatelet P."/>
            <person name="Merdinoglu D."/>
            <person name="Delledonne M."/>
            <person name="Pezzotti M."/>
            <person name="Lecharny A."/>
            <person name="Scarpelli C."/>
            <person name="Artiguenave F."/>
            <person name="Pe M.E."/>
            <person name="Valle G."/>
            <person name="Morgante M."/>
            <person name="Caboche M."/>
            <person name="Adam-Blondon A.-F."/>
            <person name="Weissenbach J."/>
            <person name="Quetier F."/>
            <person name="Wincker P."/>
        </authorList>
    </citation>
    <scope>NUCLEOTIDE SEQUENCE [LARGE SCALE GENOMIC DNA]</scope>
    <source>
        <strain evidence="2">cv. Pinot noir / PN40024</strain>
    </source>
</reference>
<evidence type="ECO:0000313" key="2">
    <source>
        <dbReference type="Proteomes" id="UP000009183"/>
    </source>
</evidence>